<dbReference type="eggNOG" id="COG0438">
    <property type="taxonomic scope" value="Bacteria"/>
</dbReference>
<dbReference type="PATRIC" id="fig|1235802.3.peg.4577"/>
<dbReference type="Proteomes" id="UP000012589">
    <property type="component" value="Unassembled WGS sequence"/>
</dbReference>
<dbReference type="PANTHER" id="PTHR12526:SF630">
    <property type="entry name" value="GLYCOSYLTRANSFERASE"/>
    <property type="match status" value="1"/>
</dbReference>
<dbReference type="CDD" id="cd03811">
    <property type="entry name" value="GT4_GT28_WabH-like"/>
    <property type="match status" value="1"/>
</dbReference>
<organism evidence="2 3">
    <name type="scientific">Eubacterium plexicaudatum ASF492</name>
    <dbReference type="NCBI Taxonomy" id="1235802"/>
    <lineage>
        <taxon>Bacteria</taxon>
        <taxon>Bacillati</taxon>
        <taxon>Bacillota</taxon>
        <taxon>Clostridia</taxon>
        <taxon>Eubacteriales</taxon>
        <taxon>Eubacteriaceae</taxon>
        <taxon>Eubacterium</taxon>
    </lineage>
</organism>
<dbReference type="Gene3D" id="3.40.50.2000">
    <property type="entry name" value="Glycogen Phosphorylase B"/>
    <property type="match status" value="2"/>
</dbReference>
<proteinExistence type="predicted"/>
<dbReference type="SUPFAM" id="SSF53756">
    <property type="entry name" value="UDP-Glycosyltransferase/glycogen phosphorylase"/>
    <property type="match status" value="1"/>
</dbReference>
<accession>N2ABQ9</accession>
<dbReference type="GO" id="GO:0016757">
    <property type="term" value="F:glycosyltransferase activity"/>
    <property type="evidence" value="ECO:0007669"/>
    <property type="project" value="InterPro"/>
</dbReference>
<dbReference type="OrthoDB" id="9762705at2"/>
<sequence length="402" mass="45367">MKILFVINTLGLGGAETALLELLRRLSRDGCEISLYVMLAQGELADRLPDGVKLLNKNYRNCSVLSAKGRLEMAKTVLACFFRNGNVCKKTASMLRALAALVKNRSTAAFSPDKLFWRILSDGAWRPEESYDLAVAYLEGGATYFTADHIKADKKVAFIHTDYRRAGYAKQMDQECYEAFERIFAISEAVRDAFLQIYPEYEGKTGIFYNLLNQERIRMLAEKQVNFTGDFHGYVILTVGRLTVAKAFDIALQAMALLKKEGPAVRWYVLGEGDQRAVLERQRAELGLREDFIFLGAVDNPFPYYRRCDLYVHATRYEGRSMAIQEAQTLGCAILASDCAGNRGQIREGTDGRLCRLTPESIAAGIRELLPDREQRERLGRAAAQRVKAQEEQPEQLIRMLL</sequence>
<dbReference type="InterPro" id="IPR001296">
    <property type="entry name" value="Glyco_trans_1"/>
</dbReference>
<protein>
    <recommendedName>
        <fullName evidence="1">Glycosyl transferase family 1 domain-containing protein</fullName>
    </recommendedName>
</protein>
<dbReference type="STRING" id="1235802.C823_04310"/>
<dbReference type="EMBL" id="AQFT01000126">
    <property type="protein sequence ID" value="EMZ21859.1"/>
    <property type="molecule type" value="Genomic_DNA"/>
</dbReference>
<name>N2ABQ9_9FIRM</name>
<keyword evidence="3" id="KW-1185">Reference proteome</keyword>
<feature type="domain" description="Glycosyl transferase family 1" evidence="1">
    <location>
        <begin position="234"/>
        <end position="385"/>
    </location>
</feature>
<dbReference type="AlphaFoldDB" id="N2ABQ9"/>
<evidence type="ECO:0000313" key="2">
    <source>
        <dbReference type="EMBL" id="EMZ21859.1"/>
    </source>
</evidence>
<evidence type="ECO:0000313" key="3">
    <source>
        <dbReference type="Proteomes" id="UP000012589"/>
    </source>
</evidence>
<reference evidence="2 3" key="1">
    <citation type="journal article" date="2014" name="Genome Announc.">
        <title>Draft genome sequences of the altered schaedler flora, a defined bacterial community from gnotobiotic mice.</title>
        <authorList>
            <person name="Wannemuehler M.J."/>
            <person name="Overstreet A.M."/>
            <person name="Ward D.V."/>
            <person name="Phillips G.J."/>
        </authorList>
    </citation>
    <scope>NUCLEOTIDE SEQUENCE [LARGE SCALE GENOMIC DNA]</scope>
    <source>
        <strain evidence="2 3">ASF492</strain>
    </source>
</reference>
<comment type="caution">
    <text evidence="2">The sequence shown here is derived from an EMBL/GenBank/DDBJ whole genome shotgun (WGS) entry which is preliminary data.</text>
</comment>
<dbReference type="Pfam" id="PF00534">
    <property type="entry name" value="Glycos_transf_1"/>
    <property type="match status" value="1"/>
</dbReference>
<evidence type="ECO:0000259" key="1">
    <source>
        <dbReference type="Pfam" id="PF00534"/>
    </source>
</evidence>
<gene>
    <name evidence="2" type="ORF">C823_04310</name>
</gene>
<dbReference type="PANTHER" id="PTHR12526">
    <property type="entry name" value="GLYCOSYLTRANSFERASE"/>
    <property type="match status" value="1"/>
</dbReference>
<dbReference type="HOGENOM" id="CLU_009583_0_0_9"/>